<evidence type="ECO:0000313" key="3">
    <source>
        <dbReference type="Proteomes" id="UP000308730"/>
    </source>
</evidence>
<organism evidence="2 3">
    <name type="scientific">Antrodiella citrinella</name>
    <dbReference type="NCBI Taxonomy" id="2447956"/>
    <lineage>
        <taxon>Eukaryota</taxon>
        <taxon>Fungi</taxon>
        <taxon>Dikarya</taxon>
        <taxon>Basidiomycota</taxon>
        <taxon>Agaricomycotina</taxon>
        <taxon>Agaricomycetes</taxon>
        <taxon>Polyporales</taxon>
        <taxon>Steccherinaceae</taxon>
        <taxon>Antrodiella</taxon>
    </lineage>
</organism>
<dbReference type="EMBL" id="SGPM01000158">
    <property type="protein sequence ID" value="THH28780.1"/>
    <property type="molecule type" value="Genomic_DNA"/>
</dbReference>
<feature type="region of interest" description="Disordered" evidence="1">
    <location>
        <begin position="139"/>
        <end position="168"/>
    </location>
</feature>
<comment type="caution">
    <text evidence="2">The sequence shown here is derived from an EMBL/GenBank/DDBJ whole genome shotgun (WGS) entry which is preliminary data.</text>
</comment>
<dbReference type="Proteomes" id="UP000308730">
    <property type="component" value="Unassembled WGS sequence"/>
</dbReference>
<gene>
    <name evidence="2" type="ORF">EUX98_g5403</name>
</gene>
<accession>A0A4S4MZD6</accession>
<sequence length="185" mass="20697">MANTFAETLVTDIRAFFKDYDDDEARYREKEARDRDINNNLDDRHAMCIALHDRLIGDPFEILAFFDAALSSNDWPALNRLSEDKFPPTSITKEETEINATETIGYSHTHADGTGSNFARTKKVSALNAQPLAEIALRRLKRPAPDEDDDSDASAHRPKTNAQDDSYAVQAKCSSAGWSLCTAQR</sequence>
<evidence type="ECO:0000313" key="2">
    <source>
        <dbReference type="EMBL" id="THH28780.1"/>
    </source>
</evidence>
<proteinExistence type="predicted"/>
<keyword evidence="3" id="KW-1185">Reference proteome</keyword>
<reference evidence="2 3" key="1">
    <citation type="submission" date="2019-02" db="EMBL/GenBank/DDBJ databases">
        <title>Genome sequencing of the rare red list fungi Antrodiella citrinella (Flaviporus citrinellus).</title>
        <authorList>
            <person name="Buettner E."/>
            <person name="Kellner H."/>
        </authorList>
    </citation>
    <scope>NUCLEOTIDE SEQUENCE [LARGE SCALE GENOMIC DNA]</scope>
    <source>
        <strain evidence="2 3">DSM 108506</strain>
    </source>
</reference>
<name>A0A4S4MZD6_9APHY</name>
<dbReference type="AlphaFoldDB" id="A0A4S4MZD6"/>
<protein>
    <submittedName>
        <fullName evidence="2">Uncharacterized protein</fullName>
    </submittedName>
</protein>
<evidence type="ECO:0000256" key="1">
    <source>
        <dbReference type="SAM" id="MobiDB-lite"/>
    </source>
</evidence>